<dbReference type="Pfam" id="PF00069">
    <property type="entry name" value="Pkinase"/>
    <property type="match status" value="1"/>
</dbReference>
<dbReference type="Proteomes" id="UP000027073">
    <property type="component" value="Unassembled WGS sequence"/>
</dbReference>
<evidence type="ECO:0000259" key="1">
    <source>
        <dbReference type="PROSITE" id="PS50011"/>
    </source>
</evidence>
<name>A0A067N7P4_PLEO1</name>
<dbReference type="EMBL" id="KL198012">
    <property type="protein sequence ID" value="KDQ24058.1"/>
    <property type="molecule type" value="Genomic_DNA"/>
</dbReference>
<dbReference type="AlphaFoldDB" id="A0A067N7P4"/>
<feature type="domain" description="Protein kinase" evidence="1">
    <location>
        <begin position="66"/>
        <end position="213"/>
    </location>
</feature>
<dbReference type="PROSITE" id="PS50011">
    <property type="entry name" value="PROTEIN_KINASE_DOM"/>
    <property type="match status" value="1"/>
</dbReference>
<dbReference type="PROSITE" id="PS00108">
    <property type="entry name" value="PROTEIN_KINASE_ST"/>
    <property type="match status" value="1"/>
</dbReference>
<dbReference type="GO" id="GO:0005524">
    <property type="term" value="F:ATP binding"/>
    <property type="evidence" value="ECO:0007669"/>
    <property type="project" value="InterPro"/>
</dbReference>
<dbReference type="GO" id="GO:0004674">
    <property type="term" value="F:protein serine/threonine kinase activity"/>
    <property type="evidence" value="ECO:0007669"/>
    <property type="project" value="TreeGrafter"/>
</dbReference>
<dbReference type="InterPro" id="IPR008271">
    <property type="entry name" value="Ser/Thr_kinase_AS"/>
</dbReference>
<dbReference type="HOGENOM" id="CLU_1294885_0_0_1"/>
<dbReference type="STRING" id="1137138.A0A067N7P4"/>
<dbReference type="SUPFAM" id="SSF56112">
    <property type="entry name" value="Protein kinase-like (PK-like)"/>
    <property type="match status" value="1"/>
</dbReference>
<dbReference type="GO" id="GO:0005634">
    <property type="term" value="C:nucleus"/>
    <property type="evidence" value="ECO:0007669"/>
    <property type="project" value="TreeGrafter"/>
</dbReference>
<dbReference type="OrthoDB" id="4062651at2759"/>
<accession>A0A067N7P4</accession>
<dbReference type="SMART" id="SM00220">
    <property type="entry name" value="S_TKc"/>
    <property type="match status" value="1"/>
</dbReference>
<dbReference type="Gene3D" id="1.10.510.10">
    <property type="entry name" value="Transferase(Phosphotransferase) domain 1"/>
    <property type="match status" value="1"/>
</dbReference>
<dbReference type="InParanoid" id="A0A067N7P4"/>
<dbReference type="InterPro" id="IPR011009">
    <property type="entry name" value="Kinase-like_dom_sf"/>
</dbReference>
<dbReference type="PANTHER" id="PTHR44167:SF24">
    <property type="entry name" value="SERINE_THREONINE-PROTEIN KINASE CHK2"/>
    <property type="match status" value="1"/>
</dbReference>
<evidence type="ECO:0000313" key="2">
    <source>
        <dbReference type="EMBL" id="KDQ24058.1"/>
    </source>
</evidence>
<organism evidence="2 3">
    <name type="scientific">Pleurotus ostreatus (strain PC15)</name>
    <name type="common">Oyster mushroom</name>
    <dbReference type="NCBI Taxonomy" id="1137138"/>
    <lineage>
        <taxon>Eukaryota</taxon>
        <taxon>Fungi</taxon>
        <taxon>Dikarya</taxon>
        <taxon>Basidiomycota</taxon>
        <taxon>Agaricomycotina</taxon>
        <taxon>Agaricomycetes</taxon>
        <taxon>Agaricomycetidae</taxon>
        <taxon>Agaricales</taxon>
        <taxon>Pleurotineae</taxon>
        <taxon>Pleurotaceae</taxon>
        <taxon>Pleurotus</taxon>
    </lineage>
</organism>
<sequence>MAYKNQVDSHVPKLKSFYTGQGMKCDATNSDEGNGRARDNTTELDKLEAHGYNVGPDCIKTEDGIFESLQKLPSNLLTVFRPSDPDTMLVVKKIRKELNELEILRLIHLIQPQSEHIITLLNSFHGQSSSWVILPKIMNDVEDWLRYDLKRFSPHFSPVCWGLIEGLAYLHKHHMAHKDIKPENLLVDHKFYLKIIDFDIAVHAIHPICTLHN</sequence>
<protein>
    <recommendedName>
        <fullName evidence="1">Protein kinase domain-containing protein</fullName>
    </recommendedName>
</protein>
<dbReference type="GO" id="GO:0044773">
    <property type="term" value="P:mitotic DNA damage checkpoint signaling"/>
    <property type="evidence" value="ECO:0007669"/>
    <property type="project" value="TreeGrafter"/>
</dbReference>
<dbReference type="InterPro" id="IPR000719">
    <property type="entry name" value="Prot_kinase_dom"/>
</dbReference>
<dbReference type="VEuPathDB" id="FungiDB:PLEOSDRAFT_1108521"/>
<gene>
    <name evidence="2" type="ORF">PLEOSDRAFT_1108521</name>
</gene>
<dbReference type="PANTHER" id="PTHR44167">
    <property type="entry name" value="OVARIAN-SPECIFIC SERINE/THREONINE-PROTEIN KINASE LOK-RELATED"/>
    <property type="match status" value="1"/>
</dbReference>
<proteinExistence type="predicted"/>
<reference evidence="3" key="1">
    <citation type="journal article" date="2014" name="Proc. Natl. Acad. Sci. U.S.A.">
        <title>Extensive sampling of basidiomycete genomes demonstrates inadequacy of the white-rot/brown-rot paradigm for wood decay fungi.</title>
        <authorList>
            <person name="Riley R."/>
            <person name="Salamov A.A."/>
            <person name="Brown D.W."/>
            <person name="Nagy L.G."/>
            <person name="Floudas D."/>
            <person name="Held B.W."/>
            <person name="Levasseur A."/>
            <person name="Lombard V."/>
            <person name="Morin E."/>
            <person name="Otillar R."/>
            <person name="Lindquist E.A."/>
            <person name="Sun H."/>
            <person name="LaButti K.M."/>
            <person name="Schmutz J."/>
            <person name="Jabbour D."/>
            <person name="Luo H."/>
            <person name="Baker S.E."/>
            <person name="Pisabarro A.G."/>
            <person name="Walton J.D."/>
            <person name="Blanchette R.A."/>
            <person name="Henrissat B."/>
            <person name="Martin F."/>
            <person name="Cullen D."/>
            <person name="Hibbett D.S."/>
            <person name="Grigoriev I.V."/>
        </authorList>
    </citation>
    <scope>NUCLEOTIDE SEQUENCE [LARGE SCALE GENOMIC DNA]</scope>
    <source>
        <strain evidence="3">PC15</strain>
    </source>
</reference>
<evidence type="ECO:0000313" key="3">
    <source>
        <dbReference type="Proteomes" id="UP000027073"/>
    </source>
</evidence>